<keyword evidence="2" id="KW-1185">Reference proteome</keyword>
<protein>
    <submittedName>
        <fullName evidence="1">Uncharacterized protein</fullName>
    </submittedName>
</protein>
<reference evidence="1" key="1">
    <citation type="journal article" date="2022" name="bioRxiv">
        <title>Sequencing and chromosome-scale assembly of the giantPleurodeles waltlgenome.</title>
        <authorList>
            <person name="Brown T."/>
            <person name="Elewa A."/>
            <person name="Iarovenko S."/>
            <person name="Subramanian E."/>
            <person name="Araus A.J."/>
            <person name="Petzold A."/>
            <person name="Susuki M."/>
            <person name="Suzuki K.-i.T."/>
            <person name="Hayashi T."/>
            <person name="Toyoda A."/>
            <person name="Oliveira C."/>
            <person name="Osipova E."/>
            <person name="Leigh N.D."/>
            <person name="Simon A."/>
            <person name="Yun M.H."/>
        </authorList>
    </citation>
    <scope>NUCLEOTIDE SEQUENCE</scope>
    <source>
        <strain evidence="1">20211129_DDA</strain>
        <tissue evidence="1">Liver</tissue>
    </source>
</reference>
<gene>
    <name evidence="1" type="ORF">NDU88_005623</name>
</gene>
<dbReference type="Proteomes" id="UP001066276">
    <property type="component" value="Chromosome 1_1"/>
</dbReference>
<dbReference type="PANTHER" id="PTHR31635">
    <property type="entry name" value="REVERSE TRANSCRIPTASE DOMAIN-CONTAINING PROTEIN-RELATED"/>
    <property type="match status" value="1"/>
</dbReference>
<organism evidence="1 2">
    <name type="scientific">Pleurodeles waltl</name>
    <name type="common">Iberian ribbed newt</name>
    <dbReference type="NCBI Taxonomy" id="8319"/>
    <lineage>
        <taxon>Eukaryota</taxon>
        <taxon>Metazoa</taxon>
        <taxon>Chordata</taxon>
        <taxon>Craniata</taxon>
        <taxon>Vertebrata</taxon>
        <taxon>Euteleostomi</taxon>
        <taxon>Amphibia</taxon>
        <taxon>Batrachia</taxon>
        <taxon>Caudata</taxon>
        <taxon>Salamandroidea</taxon>
        <taxon>Salamandridae</taxon>
        <taxon>Pleurodelinae</taxon>
        <taxon>Pleurodeles</taxon>
    </lineage>
</organism>
<sequence>MWRFPPYSLLDMAFCRDLAQAKEDFFRLNVGSVSKYEVVWETFKVYIRGITIMKHAGVLKSLHGYVAHLEAEISQLEHEHQVTAGKQLLNLIHEKLRDFQDTAHNEVQHMGMYVTAHAYGEGAVLAAMMHPIRELDTLLELQGTDGHMITDPVDITTRFQEYFKELYASKITPDVTSIEDYLEHIAMPWLTVEHREHLMAPLQPAEICCALNGMTTAKAPGPNGLTVAFYKAYQHLLIPHIQVLFETMARDKEIPPSASNLC</sequence>
<proteinExistence type="predicted"/>
<dbReference type="PANTHER" id="PTHR31635:SF196">
    <property type="entry name" value="REVERSE TRANSCRIPTASE DOMAIN-CONTAINING PROTEIN-RELATED"/>
    <property type="match status" value="1"/>
</dbReference>
<accession>A0AAV7WYD7</accession>
<dbReference type="EMBL" id="JANPWB010000001">
    <property type="protein sequence ID" value="KAJ1218037.1"/>
    <property type="molecule type" value="Genomic_DNA"/>
</dbReference>
<evidence type="ECO:0000313" key="2">
    <source>
        <dbReference type="Proteomes" id="UP001066276"/>
    </source>
</evidence>
<evidence type="ECO:0000313" key="1">
    <source>
        <dbReference type="EMBL" id="KAJ1218037.1"/>
    </source>
</evidence>
<dbReference type="AlphaFoldDB" id="A0AAV7WYD7"/>
<name>A0AAV7WYD7_PLEWA</name>
<comment type="caution">
    <text evidence="1">The sequence shown here is derived from an EMBL/GenBank/DDBJ whole genome shotgun (WGS) entry which is preliminary data.</text>
</comment>